<protein>
    <recommendedName>
        <fullName evidence="1">AB hydrolase-1 domain-containing protein</fullName>
    </recommendedName>
</protein>
<dbReference type="SUPFAM" id="SSF53474">
    <property type="entry name" value="alpha/beta-Hydrolases"/>
    <property type="match status" value="1"/>
</dbReference>
<dbReference type="EMBL" id="CAWUHB010000034">
    <property type="protein sequence ID" value="CAK7226024.1"/>
    <property type="molecule type" value="Genomic_DNA"/>
</dbReference>
<dbReference type="InterPro" id="IPR000073">
    <property type="entry name" value="AB_hydrolase_1"/>
</dbReference>
<accession>A0ABP0C224</accession>
<organism evidence="2 3">
    <name type="scientific">Sporothrix curviconia</name>
    <dbReference type="NCBI Taxonomy" id="1260050"/>
    <lineage>
        <taxon>Eukaryota</taxon>
        <taxon>Fungi</taxon>
        <taxon>Dikarya</taxon>
        <taxon>Ascomycota</taxon>
        <taxon>Pezizomycotina</taxon>
        <taxon>Sordariomycetes</taxon>
        <taxon>Sordariomycetidae</taxon>
        <taxon>Ophiostomatales</taxon>
        <taxon>Ophiostomataceae</taxon>
        <taxon>Sporothrix</taxon>
    </lineage>
</organism>
<keyword evidence="3" id="KW-1185">Reference proteome</keyword>
<name>A0ABP0C224_9PEZI</name>
<comment type="caution">
    <text evidence="2">The sequence shown here is derived from an EMBL/GenBank/DDBJ whole genome shotgun (WGS) entry which is preliminary data.</text>
</comment>
<evidence type="ECO:0000313" key="2">
    <source>
        <dbReference type="EMBL" id="CAK7226024.1"/>
    </source>
</evidence>
<dbReference type="InterPro" id="IPR050266">
    <property type="entry name" value="AB_hydrolase_sf"/>
</dbReference>
<dbReference type="PRINTS" id="PR00111">
    <property type="entry name" value="ABHYDROLASE"/>
</dbReference>
<dbReference type="PANTHER" id="PTHR43798">
    <property type="entry name" value="MONOACYLGLYCEROL LIPASE"/>
    <property type="match status" value="1"/>
</dbReference>
<dbReference type="Gene3D" id="3.40.50.1820">
    <property type="entry name" value="alpha/beta hydrolase"/>
    <property type="match status" value="1"/>
</dbReference>
<evidence type="ECO:0000313" key="3">
    <source>
        <dbReference type="Proteomes" id="UP001642405"/>
    </source>
</evidence>
<dbReference type="Proteomes" id="UP001642405">
    <property type="component" value="Unassembled WGS sequence"/>
</dbReference>
<dbReference type="InterPro" id="IPR029058">
    <property type="entry name" value="AB_hydrolase_fold"/>
</dbReference>
<dbReference type="Pfam" id="PF00561">
    <property type="entry name" value="Abhydrolase_1"/>
    <property type="match status" value="1"/>
</dbReference>
<feature type="domain" description="AB hydrolase-1" evidence="1">
    <location>
        <begin position="27"/>
        <end position="142"/>
    </location>
</feature>
<reference evidence="2 3" key="1">
    <citation type="submission" date="2024-01" db="EMBL/GenBank/DDBJ databases">
        <authorList>
            <person name="Allen C."/>
            <person name="Tagirdzhanova G."/>
        </authorList>
    </citation>
    <scope>NUCLEOTIDE SEQUENCE [LARGE SCALE GENOMIC DNA]</scope>
</reference>
<proteinExistence type="predicted"/>
<dbReference type="PANTHER" id="PTHR43798:SF33">
    <property type="entry name" value="HYDROLASE, PUTATIVE (AFU_ORTHOLOGUE AFUA_2G14860)-RELATED"/>
    <property type="match status" value="1"/>
</dbReference>
<evidence type="ECO:0000259" key="1">
    <source>
        <dbReference type="Pfam" id="PF00561"/>
    </source>
</evidence>
<gene>
    <name evidence="2" type="ORF">SCUCBS95973_006063</name>
</gene>
<sequence>MPDAQSHFAQHQHGDVHYQTAGTGSTTLVLIHGWCCSARVWEHQLPLADKYRLILVDLPGHGRSPARADGTYSLEQSANAVRAVLEHAGASRVTLVGHSMGGTVCTMFLRLHAPLVERVLYIDSFFRAPEAYLTQAQRQAQRALVSSDAGLARLLPALCCSPHTAPGVLAAVTQMMAHDASTDARLGTVMQDAWHAHALGRSECYPEIPALHICTEKYSFVDVDWPRLLPRLETDSSSWRDHGHFFFQEDPGRFNLQVEKVLSSGP</sequence>